<reference evidence="7 8" key="1">
    <citation type="submission" date="2023-04" db="EMBL/GenBank/DDBJ databases">
        <title>A long-awaited taxogenomic arrangement of the family Halomonadaceae.</title>
        <authorList>
            <person name="De La Haba R."/>
            <person name="Chuvochina M."/>
            <person name="Wittouck S."/>
            <person name="Arahal D.R."/>
            <person name="Sanchez-Porro C."/>
            <person name="Hugenholtz P."/>
            <person name="Ventosa A."/>
        </authorList>
    </citation>
    <scope>NUCLEOTIDE SEQUENCE [LARGE SCALE GENOMIC DNA]</scope>
    <source>
        <strain evidence="7 8">DSM 21020</strain>
    </source>
</reference>
<dbReference type="Pfam" id="PF00348">
    <property type="entry name" value="polyprenyl_synt"/>
    <property type="match status" value="1"/>
</dbReference>
<dbReference type="PANTHER" id="PTHR12001">
    <property type="entry name" value="GERANYLGERANYL PYROPHOSPHATE SYNTHASE"/>
    <property type="match status" value="1"/>
</dbReference>
<evidence type="ECO:0000256" key="5">
    <source>
        <dbReference type="ARBA" id="ARBA00022842"/>
    </source>
</evidence>
<keyword evidence="4" id="KW-0479">Metal-binding</keyword>
<evidence type="ECO:0000313" key="7">
    <source>
        <dbReference type="EMBL" id="MDR5897849.1"/>
    </source>
</evidence>
<keyword evidence="3 6" id="KW-0808">Transferase</keyword>
<dbReference type="PROSITE" id="PS00444">
    <property type="entry name" value="POLYPRENYL_SYNTHASE_2"/>
    <property type="match status" value="1"/>
</dbReference>
<evidence type="ECO:0000256" key="1">
    <source>
        <dbReference type="ARBA" id="ARBA00001946"/>
    </source>
</evidence>
<protein>
    <submittedName>
        <fullName evidence="7">Polyprenyl synthetase family protein</fullName>
    </submittedName>
</protein>
<dbReference type="PANTHER" id="PTHR12001:SF69">
    <property type="entry name" value="ALL TRANS-POLYPRENYL-DIPHOSPHATE SYNTHASE PDSS1"/>
    <property type="match status" value="1"/>
</dbReference>
<comment type="caution">
    <text evidence="7">The sequence shown here is derived from an EMBL/GenBank/DDBJ whole genome shotgun (WGS) entry which is preliminary data.</text>
</comment>
<accession>A0ABU1H0V1</accession>
<evidence type="ECO:0000256" key="2">
    <source>
        <dbReference type="ARBA" id="ARBA00006706"/>
    </source>
</evidence>
<sequence>MATATCNQNATFNDMGDTGTSVYRSCHAPAIESVNDDANDDSTIPARAACESSQHDDDITRQLAQVDALMRTSLKAPADWPATAASLYHLSTRGNQLRARLALLSGAAYGAPSQHCIAAAAASELIHNASLVHDDLCDGDAQRRGQPSVWRRDNPNVALCSGDLLLTAAFQAAMQSDTPAHCLALLQLLTDRTSRVIAGQSIEVADTARPDRQCATSTIDNNSQFAQARRISLGVYLEATLAKTAPFIALPLEAGALGGRLSNDQHRHIRRFAEAVGLAYQIIDDLDDVDLSAVDHCQPQTFHAYHAWPQHWPFFTHQLPDPAWHTLQRCIRHASAALTRAEHLVSHFPEQLGAALLTILARLRDQLQAHRQAMPPSH</sequence>
<name>A0ABU1H0V1_9GAMM</name>
<proteinExistence type="inferred from homology"/>
<keyword evidence="5" id="KW-0460">Magnesium</keyword>
<dbReference type="Gene3D" id="1.10.600.10">
    <property type="entry name" value="Farnesyl Diphosphate Synthase"/>
    <property type="match status" value="1"/>
</dbReference>
<dbReference type="PROSITE" id="PS00723">
    <property type="entry name" value="POLYPRENYL_SYNTHASE_1"/>
    <property type="match status" value="1"/>
</dbReference>
<dbReference type="SUPFAM" id="SSF48576">
    <property type="entry name" value="Terpenoid synthases"/>
    <property type="match status" value="1"/>
</dbReference>
<dbReference type="SFLD" id="SFLDS00005">
    <property type="entry name" value="Isoprenoid_Synthase_Type_I"/>
    <property type="match status" value="1"/>
</dbReference>
<comment type="similarity">
    <text evidence="2 6">Belongs to the FPP/GGPP synthase family.</text>
</comment>
<keyword evidence="8" id="KW-1185">Reference proteome</keyword>
<organism evidence="7 8">
    <name type="scientific">Vreelandella vilamensis</name>
    <dbReference type="NCBI Taxonomy" id="531309"/>
    <lineage>
        <taxon>Bacteria</taxon>
        <taxon>Pseudomonadati</taxon>
        <taxon>Pseudomonadota</taxon>
        <taxon>Gammaproteobacteria</taxon>
        <taxon>Oceanospirillales</taxon>
        <taxon>Halomonadaceae</taxon>
        <taxon>Vreelandella</taxon>
    </lineage>
</organism>
<dbReference type="RefSeq" id="WP_309654772.1">
    <property type="nucleotide sequence ID" value="NZ_JARWAN010000003.1"/>
</dbReference>
<dbReference type="InterPro" id="IPR008949">
    <property type="entry name" value="Isoprenoid_synthase_dom_sf"/>
</dbReference>
<comment type="cofactor">
    <cofactor evidence="1">
        <name>Mg(2+)</name>
        <dbReference type="ChEBI" id="CHEBI:18420"/>
    </cofactor>
</comment>
<evidence type="ECO:0000256" key="4">
    <source>
        <dbReference type="ARBA" id="ARBA00022723"/>
    </source>
</evidence>
<dbReference type="Proteomes" id="UP001254564">
    <property type="component" value="Unassembled WGS sequence"/>
</dbReference>
<dbReference type="InterPro" id="IPR033749">
    <property type="entry name" value="Polyprenyl_synt_CS"/>
</dbReference>
<evidence type="ECO:0000256" key="3">
    <source>
        <dbReference type="ARBA" id="ARBA00022679"/>
    </source>
</evidence>
<evidence type="ECO:0000313" key="8">
    <source>
        <dbReference type="Proteomes" id="UP001254564"/>
    </source>
</evidence>
<evidence type="ECO:0000256" key="6">
    <source>
        <dbReference type="RuleBase" id="RU004466"/>
    </source>
</evidence>
<gene>
    <name evidence="7" type="ORF">QC823_02410</name>
</gene>
<dbReference type="EMBL" id="JARWAN010000003">
    <property type="protein sequence ID" value="MDR5897849.1"/>
    <property type="molecule type" value="Genomic_DNA"/>
</dbReference>
<dbReference type="InterPro" id="IPR000092">
    <property type="entry name" value="Polyprenyl_synt"/>
</dbReference>